<comment type="caution">
    <text evidence="1">The sequence shown here is derived from an EMBL/GenBank/DDBJ whole genome shotgun (WGS) entry which is preliminary data.</text>
</comment>
<accession>A0ABR8MW84</accession>
<reference evidence="1 2" key="1">
    <citation type="submission" date="2020-09" db="EMBL/GenBank/DDBJ databases">
        <title>Paenibacillus sp. strain PR3 16S rRNA gene Genome sequencing and assembly.</title>
        <authorList>
            <person name="Kim J."/>
        </authorList>
    </citation>
    <scope>NUCLEOTIDE SEQUENCE [LARGE SCALE GENOMIC DNA]</scope>
    <source>
        <strain evidence="1 2">PR3</strain>
    </source>
</reference>
<sequence>MDILRISKTRESQQFSCLGEQLEDILSVINEDSKPLLWYGLDVDYYEITNGIFNTPISRFIHTKDLIIATRNVEQFLSGVFIASENDITKWDLQNLPKTEEDEGFQIDEAEIEIRAFDTTYYEVYLKNSIVAEKLKLAFHPYIS</sequence>
<dbReference type="EMBL" id="JACXZA010000003">
    <property type="protein sequence ID" value="MBD3920222.1"/>
    <property type="molecule type" value="Genomic_DNA"/>
</dbReference>
<protein>
    <recommendedName>
        <fullName evidence="3">AraC family transcriptional regulator</fullName>
    </recommendedName>
</protein>
<keyword evidence="2" id="KW-1185">Reference proteome</keyword>
<gene>
    <name evidence="1" type="ORF">H8B09_15760</name>
</gene>
<dbReference type="RefSeq" id="WP_224753627.1">
    <property type="nucleotide sequence ID" value="NZ_JACXZA010000003.1"/>
</dbReference>
<evidence type="ECO:0008006" key="3">
    <source>
        <dbReference type="Google" id="ProtNLM"/>
    </source>
</evidence>
<proteinExistence type="predicted"/>
<dbReference type="Proteomes" id="UP000609346">
    <property type="component" value="Unassembled WGS sequence"/>
</dbReference>
<evidence type="ECO:0000313" key="2">
    <source>
        <dbReference type="Proteomes" id="UP000609346"/>
    </source>
</evidence>
<name>A0ABR8MW84_9BACL</name>
<evidence type="ECO:0000313" key="1">
    <source>
        <dbReference type="EMBL" id="MBD3920222.1"/>
    </source>
</evidence>
<organism evidence="1 2">
    <name type="scientific">Paenibacillus terricola</name>
    <dbReference type="NCBI Taxonomy" id="2763503"/>
    <lineage>
        <taxon>Bacteria</taxon>
        <taxon>Bacillati</taxon>
        <taxon>Bacillota</taxon>
        <taxon>Bacilli</taxon>
        <taxon>Bacillales</taxon>
        <taxon>Paenibacillaceae</taxon>
        <taxon>Paenibacillus</taxon>
    </lineage>
</organism>